<name>A0ABT0LIH9_9GAMM</name>
<dbReference type="InterPro" id="IPR001509">
    <property type="entry name" value="Epimerase_deHydtase"/>
</dbReference>
<dbReference type="SUPFAM" id="SSF51735">
    <property type="entry name" value="NAD(P)-binding Rossmann-fold domains"/>
    <property type="match status" value="1"/>
</dbReference>
<evidence type="ECO:0000256" key="2">
    <source>
        <dbReference type="ARBA" id="ARBA00007637"/>
    </source>
</evidence>
<reference evidence="4 5" key="1">
    <citation type="submission" date="2022-01" db="EMBL/GenBank/DDBJ databases">
        <title>Whole genome-based taxonomy of the Shewanellaceae.</title>
        <authorList>
            <person name="Martin-Rodriguez A.J."/>
        </authorList>
    </citation>
    <scope>NUCLEOTIDE SEQUENCE [LARGE SCALE GENOMIC DNA]</scope>
    <source>
        <strain evidence="4 5">DSM 17177</strain>
    </source>
</reference>
<dbReference type="InterPro" id="IPR036291">
    <property type="entry name" value="NAD(P)-bd_dom_sf"/>
</dbReference>
<dbReference type="Pfam" id="PF01370">
    <property type="entry name" value="Epimerase"/>
    <property type="match status" value="1"/>
</dbReference>
<sequence length="302" mass="32690">MNILLTGSSGFIGSFFTSNYPIKRHVVRSSDKVRYASEHSIANLDESANWSDAFVDIDTVIHLAGLAHDHSFTEEDYQAVNVSGTLHLAREATNAGVKRFVFVSSIGVNGTITTETPFSNNSVPNPHNAYSQSKYDAEVGLNNLAKDTGIEVVIVRPTLVYGPDAPGNFGALTQLIHKFPFLPFALVNNKRNFISVQNLCDLLFTCASHPKAPGNIFLASDCESVSIKEFSNAIAVGLGGPLIQLPVPVGLMKFLGKLFNKPTMVQQLVGNLEVDSSNLQHVLGWSAPYTMKQAMSFLSGSK</sequence>
<evidence type="ECO:0000259" key="3">
    <source>
        <dbReference type="Pfam" id="PF01370"/>
    </source>
</evidence>
<organism evidence="4 5">
    <name type="scientific">Shewanella surugensis</name>
    <dbReference type="NCBI Taxonomy" id="212020"/>
    <lineage>
        <taxon>Bacteria</taxon>
        <taxon>Pseudomonadati</taxon>
        <taxon>Pseudomonadota</taxon>
        <taxon>Gammaproteobacteria</taxon>
        <taxon>Alteromonadales</taxon>
        <taxon>Shewanellaceae</taxon>
        <taxon>Shewanella</taxon>
    </lineage>
</organism>
<comment type="pathway">
    <text evidence="1">Bacterial outer membrane biogenesis; LPS O-antigen biosynthesis.</text>
</comment>
<evidence type="ECO:0000256" key="1">
    <source>
        <dbReference type="ARBA" id="ARBA00005125"/>
    </source>
</evidence>
<proteinExistence type="inferred from homology"/>
<evidence type="ECO:0000313" key="5">
    <source>
        <dbReference type="Proteomes" id="UP001203423"/>
    </source>
</evidence>
<dbReference type="Proteomes" id="UP001203423">
    <property type="component" value="Unassembled WGS sequence"/>
</dbReference>
<dbReference type="EMBL" id="JAKIKS010000168">
    <property type="protein sequence ID" value="MCL1127508.1"/>
    <property type="molecule type" value="Genomic_DNA"/>
</dbReference>
<evidence type="ECO:0000313" key="4">
    <source>
        <dbReference type="EMBL" id="MCL1127508.1"/>
    </source>
</evidence>
<feature type="domain" description="NAD-dependent epimerase/dehydratase" evidence="3">
    <location>
        <begin position="3"/>
        <end position="212"/>
    </location>
</feature>
<gene>
    <name evidence="4" type="ORF">L2764_24290</name>
</gene>
<protein>
    <submittedName>
        <fullName evidence="4">NAD-dependent epimerase/dehydratase family protein</fullName>
    </submittedName>
</protein>
<accession>A0ABT0LIH9</accession>
<keyword evidence="5" id="KW-1185">Reference proteome</keyword>
<comment type="similarity">
    <text evidence="2">Belongs to the NAD(P)-dependent epimerase/dehydratase family.</text>
</comment>
<dbReference type="Gene3D" id="3.40.50.720">
    <property type="entry name" value="NAD(P)-binding Rossmann-like Domain"/>
    <property type="match status" value="1"/>
</dbReference>
<dbReference type="RefSeq" id="WP_248942947.1">
    <property type="nucleotide sequence ID" value="NZ_JAKIKS010000168.1"/>
</dbReference>
<dbReference type="PANTHER" id="PTHR43000">
    <property type="entry name" value="DTDP-D-GLUCOSE 4,6-DEHYDRATASE-RELATED"/>
    <property type="match status" value="1"/>
</dbReference>
<comment type="caution">
    <text evidence="4">The sequence shown here is derived from an EMBL/GenBank/DDBJ whole genome shotgun (WGS) entry which is preliminary data.</text>
</comment>